<proteinExistence type="predicted"/>
<dbReference type="EMBL" id="BAAAQQ010000009">
    <property type="protein sequence ID" value="GAA2122694.1"/>
    <property type="molecule type" value="Genomic_DNA"/>
</dbReference>
<keyword evidence="1" id="KW-0472">Membrane</keyword>
<evidence type="ECO:0008006" key="4">
    <source>
        <dbReference type="Google" id="ProtNLM"/>
    </source>
</evidence>
<organism evidence="2 3">
    <name type="scientific">Nocardioides bigeumensis</name>
    <dbReference type="NCBI Taxonomy" id="433657"/>
    <lineage>
        <taxon>Bacteria</taxon>
        <taxon>Bacillati</taxon>
        <taxon>Actinomycetota</taxon>
        <taxon>Actinomycetes</taxon>
        <taxon>Propionibacteriales</taxon>
        <taxon>Nocardioidaceae</taxon>
        <taxon>Nocardioides</taxon>
    </lineage>
</organism>
<reference evidence="3" key="1">
    <citation type="journal article" date="2019" name="Int. J. Syst. Evol. Microbiol.">
        <title>The Global Catalogue of Microorganisms (GCM) 10K type strain sequencing project: providing services to taxonomists for standard genome sequencing and annotation.</title>
        <authorList>
            <consortium name="The Broad Institute Genomics Platform"/>
            <consortium name="The Broad Institute Genome Sequencing Center for Infectious Disease"/>
            <person name="Wu L."/>
            <person name="Ma J."/>
        </authorList>
    </citation>
    <scope>NUCLEOTIDE SEQUENCE [LARGE SCALE GENOMIC DNA]</scope>
    <source>
        <strain evidence="3">JCM 16021</strain>
    </source>
</reference>
<feature type="transmembrane region" description="Helical" evidence="1">
    <location>
        <begin position="56"/>
        <end position="75"/>
    </location>
</feature>
<evidence type="ECO:0000256" key="1">
    <source>
        <dbReference type="SAM" id="Phobius"/>
    </source>
</evidence>
<name>A0ABP5JVW8_9ACTN</name>
<keyword evidence="3" id="KW-1185">Reference proteome</keyword>
<evidence type="ECO:0000313" key="2">
    <source>
        <dbReference type="EMBL" id="GAA2122694.1"/>
    </source>
</evidence>
<evidence type="ECO:0000313" key="3">
    <source>
        <dbReference type="Proteomes" id="UP001500575"/>
    </source>
</evidence>
<keyword evidence="1" id="KW-1133">Transmembrane helix</keyword>
<comment type="caution">
    <text evidence="2">The sequence shown here is derived from an EMBL/GenBank/DDBJ whole genome shotgun (WGS) entry which is preliminary data.</text>
</comment>
<dbReference type="Proteomes" id="UP001500575">
    <property type="component" value="Unassembled WGS sequence"/>
</dbReference>
<sequence>MGKPDATDARPPEVEEVPPVPAEIAVGWRLSLGIGGAALLVVAAVATLSADNELGAAALALVGALFLVTSGLGRWPSKLTWGDKSAEWRDRVVQHAIDAGADSEELAEVVESVATTPQEHLLAQQLRTTSPRGTTRAGAVERVAMEASRLELVFVHSFEPGPSDTWDGRIVMRPDDGPDRSVAVVTSIGEVIGTGVSHRIAQRVLDAQRAGFRAVLIVLENAVPRAQQDILAHLIGEVTDGAVAPRLFWGGASGGGVTQLRGNLRRIADYLAERRAD</sequence>
<feature type="transmembrane region" description="Helical" evidence="1">
    <location>
        <begin position="30"/>
        <end position="50"/>
    </location>
</feature>
<keyword evidence="1" id="KW-0812">Transmembrane</keyword>
<protein>
    <recommendedName>
        <fullName evidence="4">Restriction endonuclease type IV Mrr domain-containing protein</fullName>
    </recommendedName>
</protein>
<gene>
    <name evidence="2" type="ORF">GCM10009843_18030</name>
</gene>
<accession>A0ABP5JVW8</accession>